<proteinExistence type="predicted"/>
<dbReference type="InterPro" id="IPR000835">
    <property type="entry name" value="HTH_MarR-typ"/>
</dbReference>
<dbReference type="SUPFAM" id="SSF46785">
    <property type="entry name" value="Winged helix' DNA-binding domain"/>
    <property type="match status" value="1"/>
</dbReference>
<dbReference type="PRINTS" id="PR00598">
    <property type="entry name" value="HTHMARR"/>
</dbReference>
<dbReference type="PANTHER" id="PTHR42756:SF1">
    <property type="entry name" value="TRANSCRIPTIONAL REPRESSOR OF EMRAB OPERON"/>
    <property type="match status" value="1"/>
</dbReference>
<accession>A0AAU1M1W1</accession>
<evidence type="ECO:0000256" key="3">
    <source>
        <dbReference type="ARBA" id="ARBA00023163"/>
    </source>
</evidence>
<dbReference type="Pfam" id="PF12802">
    <property type="entry name" value="MarR_2"/>
    <property type="match status" value="1"/>
</dbReference>
<sequence>MSDAVDAIRDLWRTERPDLDTWPAGIVGRVQRLSRTLERELRQFDTRHGLEAGEFDVLTTLRRSGPPYRMTAGAFLKASMITSGAVTRRIDRMEARGLVERVRPQGGDRRSVQIQLTEKGKQEADALFPQHLENEVRMLSALSREESDELARLLRKLLESHGDTSLT</sequence>
<dbReference type="AlphaFoldDB" id="A0AAU1M1W1"/>
<keyword evidence="3" id="KW-0804">Transcription</keyword>
<evidence type="ECO:0000313" key="5">
    <source>
        <dbReference type="EMBL" id="WTQ77473.1"/>
    </source>
</evidence>
<name>A0AAU1M1W1_9ACTN</name>
<evidence type="ECO:0000256" key="1">
    <source>
        <dbReference type="ARBA" id="ARBA00023015"/>
    </source>
</evidence>
<dbReference type="GO" id="GO:0003700">
    <property type="term" value="F:DNA-binding transcription factor activity"/>
    <property type="evidence" value="ECO:0007669"/>
    <property type="project" value="InterPro"/>
</dbReference>
<dbReference type="InterPro" id="IPR036388">
    <property type="entry name" value="WH-like_DNA-bd_sf"/>
</dbReference>
<dbReference type="EMBL" id="CP108169">
    <property type="protein sequence ID" value="WTQ77473.1"/>
    <property type="molecule type" value="Genomic_DNA"/>
</dbReference>
<dbReference type="InterPro" id="IPR036390">
    <property type="entry name" value="WH_DNA-bd_sf"/>
</dbReference>
<dbReference type="SMART" id="SM00347">
    <property type="entry name" value="HTH_MARR"/>
    <property type="match status" value="1"/>
</dbReference>
<keyword evidence="1" id="KW-0805">Transcription regulation</keyword>
<dbReference type="GO" id="GO:0003677">
    <property type="term" value="F:DNA binding"/>
    <property type="evidence" value="ECO:0007669"/>
    <property type="project" value="UniProtKB-KW"/>
</dbReference>
<organism evidence="5">
    <name type="scientific">Streptomyces sp. NBC_00148</name>
    <dbReference type="NCBI Taxonomy" id="2903626"/>
    <lineage>
        <taxon>Bacteria</taxon>
        <taxon>Bacillati</taxon>
        <taxon>Actinomycetota</taxon>
        <taxon>Actinomycetes</taxon>
        <taxon>Kitasatosporales</taxon>
        <taxon>Streptomycetaceae</taxon>
        <taxon>Streptomyces</taxon>
    </lineage>
</organism>
<evidence type="ECO:0000256" key="2">
    <source>
        <dbReference type="ARBA" id="ARBA00023125"/>
    </source>
</evidence>
<dbReference type="PROSITE" id="PS50995">
    <property type="entry name" value="HTH_MARR_2"/>
    <property type="match status" value="1"/>
</dbReference>
<keyword evidence="2" id="KW-0238">DNA-binding</keyword>
<dbReference type="PANTHER" id="PTHR42756">
    <property type="entry name" value="TRANSCRIPTIONAL REGULATOR, MARR"/>
    <property type="match status" value="1"/>
</dbReference>
<feature type="domain" description="HTH marR-type" evidence="4">
    <location>
        <begin position="23"/>
        <end position="159"/>
    </location>
</feature>
<reference evidence="5" key="1">
    <citation type="submission" date="2022-10" db="EMBL/GenBank/DDBJ databases">
        <title>The complete genomes of actinobacterial strains from the NBC collection.</title>
        <authorList>
            <person name="Joergensen T.S."/>
            <person name="Alvarez Arevalo M."/>
            <person name="Sterndorff E.B."/>
            <person name="Faurdal D."/>
            <person name="Vuksanovic O."/>
            <person name="Mourched A.-S."/>
            <person name="Charusanti P."/>
            <person name="Shaw S."/>
            <person name="Blin K."/>
            <person name="Weber T."/>
        </authorList>
    </citation>
    <scope>NUCLEOTIDE SEQUENCE</scope>
    <source>
        <strain evidence="5">NBC_00148</strain>
    </source>
</reference>
<evidence type="ECO:0000259" key="4">
    <source>
        <dbReference type="PROSITE" id="PS50995"/>
    </source>
</evidence>
<protein>
    <submittedName>
        <fullName evidence="5">MarR family transcriptional regulator</fullName>
    </submittedName>
</protein>
<dbReference type="Gene3D" id="1.10.10.10">
    <property type="entry name" value="Winged helix-like DNA-binding domain superfamily/Winged helix DNA-binding domain"/>
    <property type="match status" value="1"/>
</dbReference>
<gene>
    <name evidence="5" type="ORF">OG222_31990</name>
</gene>